<dbReference type="InterPro" id="IPR000344">
    <property type="entry name" value="7TM_GPCR_serpentine_rcpt_Sra"/>
</dbReference>
<keyword evidence="3 7" id="KW-1133">Transmembrane helix</keyword>
<organism evidence="9">
    <name type="scientific">Caenorhabditis brenneri</name>
    <name type="common">Nematode worm</name>
    <dbReference type="NCBI Taxonomy" id="135651"/>
    <lineage>
        <taxon>Eukaryota</taxon>
        <taxon>Metazoa</taxon>
        <taxon>Ecdysozoa</taxon>
        <taxon>Nematoda</taxon>
        <taxon>Chromadorea</taxon>
        <taxon>Rhabditida</taxon>
        <taxon>Rhabditina</taxon>
        <taxon>Rhabditomorpha</taxon>
        <taxon>Rhabditoidea</taxon>
        <taxon>Rhabditidae</taxon>
        <taxon>Peloderinae</taxon>
        <taxon>Caenorhabditis</taxon>
    </lineage>
</organism>
<dbReference type="PANTHER" id="PTHR31357:SF5">
    <property type="entry name" value="SERPENTINE RECEPTOR CLASS ALPHA-1-RELATED"/>
    <property type="match status" value="1"/>
</dbReference>
<proteinExistence type="inferred from homology"/>
<evidence type="ECO:0000256" key="4">
    <source>
        <dbReference type="ARBA" id="ARBA00023136"/>
    </source>
</evidence>
<feature type="transmembrane region" description="Helical" evidence="7">
    <location>
        <begin position="189"/>
        <end position="208"/>
    </location>
</feature>
<evidence type="ECO:0000256" key="7">
    <source>
        <dbReference type="SAM" id="Phobius"/>
    </source>
</evidence>
<accession>G0N3W9</accession>
<feature type="transmembrane region" description="Helical" evidence="7">
    <location>
        <begin position="22"/>
        <end position="47"/>
    </location>
</feature>
<evidence type="ECO:0000313" key="9">
    <source>
        <dbReference type="Proteomes" id="UP000008068"/>
    </source>
</evidence>
<keyword evidence="2 7" id="KW-0812">Transmembrane</keyword>
<name>G0N3W9_CAEBE</name>
<feature type="region of interest" description="Disordered" evidence="6">
    <location>
        <begin position="223"/>
        <end position="262"/>
    </location>
</feature>
<dbReference type="eggNOG" id="ENOG502TH3G">
    <property type="taxonomic scope" value="Eukaryota"/>
</dbReference>
<dbReference type="InParanoid" id="G0N3W9"/>
<feature type="transmembrane region" description="Helical" evidence="7">
    <location>
        <begin position="142"/>
        <end position="164"/>
    </location>
</feature>
<dbReference type="PRINTS" id="PR00697">
    <property type="entry name" value="TMPROTEINSRA"/>
</dbReference>
<evidence type="ECO:0000256" key="6">
    <source>
        <dbReference type="SAM" id="MobiDB-lite"/>
    </source>
</evidence>
<dbReference type="EMBL" id="GL379835">
    <property type="protein sequence ID" value="EGT51798.1"/>
    <property type="molecule type" value="Genomic_DNA"/>
</dbReference>
<dbReference type="HOGENOM" id="CLU_1062571_0_0_1"/>
<feature type="transmembrane region" description="Helical" evidence="7">
    <location>
        <begin position="59"/>
        <end position="83"/>
    </location>
</feature>
<dbReference type="GO" id="GO:0004930">
    <property type="term" value="F:G protein-coupled receptor activity"/>
    <property type="evidence" value="ECO:0007669"/>
    <property type="project" value="InterPro"/>
</dbReference>
<comment type="similarity">
    <text evidence="5">Belongs to the nematode receptor-like protein sra family.</text>
</comment>
<evidence type="ECO:0000256" key="5">
    <source>
        <dbReference type="ARBA" id="ARBA00037994"/>
    </source>
</evidence>
<evidence type="ECO:0000313" key="8">
    <source>
        <dbReference type="EMBL" id="EGT51798.1"/>
    </source>
</evidence>
<comment type="subcellular location">
    <subcellularLocation>
        <location evidence="1">Membrane</location>
        <topology evidence="1">Multi-pass membrane protein</topology>
    </subcellularLocation>
</comment>
<dbReference type="GO" id="GO:0016020">
    <property type="term" value="C:membrane"/>
    <property type="evidence" value="ECO:0007669"/>
    <property type="project" value="UniProtKB-SubCell"/>
</dbReference>
<dbReference type="STRING" id="135651.G0N3W9"/>
<evidence type="ECO:0000256" key="1">
    <source>
        <dbReference type="ARBA" id="ARBA00004141"/>
    </source>
</evidence>
<dbReference type="InterPro" id="IPR051080">
    <property type="entry name" value="Nematode_rcpt-like_serp_alpha"/>
</dbReference>
<keyword evidence="9" id="KW-1185">Reference proteome</keyword>
<reference evidence="9" key="1">
    <citation type="submission" date="2011-07" db="EMBL/GenBank/DDBJ databases">
        <authorList>
            <consortium name="Caenorhabditis brenneri Sequencing and Analysis Consortium"/>
            <person name="Wilson R.K."/>
        </authorList>
    </citation>
    <scope>NUCLEOTIDE SEQUENCE [LARGE SCALE GENOMIC DNA]</scope>
    <source>
        <strain evidence="9">PB2801</strain>
    </source>
</reference>
<feature type="compositionally biased region" description="Low complexity" evidence="6">
    <location>
        <begin position="223"/>
        <end position="238"/>
    </location>
</feature>
<dbReference type="OMA" id="SGMIYCQ"/>
<evidence type="ECO:0000256" key="2">
    <source>
        <dbReference type="ARBA" id="ARBA00022692"/>
    </source>
</evidence>
<dbReference type="PANTHER" id="PTHR31357">
    <property type="entry name" value="SERPENTINE RECEPTOR CLASS ALPHA-10"/>
    <property type="match status" value="1"/>
</dbReference>
<dbReference type="Pfam" id="PF02117">
    <property type="entry name" value="7TM_GPCR_Sra"/>
    <property type="match status" value="1"/>
</dbReference>
<dbReference type="OrthoDB" id="5840330at2759"/>
<sequence>MSNNLTCAAVAELNHLASLNFILFQFVDLTTAAITFIFTYFAAKVLFKLSIFQNSTKILLVLNLLYAVMYQFTYGIEAVIIIYKHFYKQDYPCELLQLESDCAFSMKSLLCCTSGMIYCQTGLIIERTFATFLRDYKGTKSLIVGSSIAVIVLLLSALTGPIIYWDDPLSGAILACFVFPKQSATRSTVYFFVVTGITLFNLATSIFLNKYNAKLEYQPSHSSLCSSPSSSPTVSPKPNLIDPKSSLASQPPNRPKKNTLLK</sequence>
<keyword evidence="4 7" id="KW-0472">Membrane</keyword>
<evidence type="ECO:0008006" key="10">
    <source>
        <dbReference type="Google" id="ProtNLM"/>
    </source>
</evidence>
<gene>
    <name evidence="8" type="ORF">CAEBREN_18643</name>
</gene>
<dbReference type="AlphaFoldDB" id="G0N3W9"/>
<dbReference type="Proteomes" id="UP000008068">
    <property type="component" value="Unassembled WGS sequence"/>
</dbReference>
<protein>
    <recommendedName>
        <fullName evidence="10">G-protein coupled receptors family 1 profile domain-containing protein</fullName>
    </recommendedName>
</protein>
<evidence type="ECO:0000256" key="3">
    <source>
        <dbReference type="ARBA" id="ARBA00022989"/>
    </source>
</evidence>
<dbReference type="GO" id="GO:0004984">
    <property type="term" value="F:olfactory receptor activity"/>
    <property type="evidence" value="ECO:0007669"/>
    <property type="project" value="TreeGrafter"/>
</dbReference>